<feature type="domain" description="BHLH" evidence="8">
    <location>
        <begin position="251"/>
        <end position="305"/>
    </location>
</feature>
<evidence type="ECO:0000256" key="3">
    <source>
        <dbReference type="ARBA" id="ARBA00023125"/>
    </source>
</evidence>
<dbReference type="SUPFAM" id="SSF47459">
    <property type="entry name" value="HLH, helix-loop-helix DNA-binding domain"/>
    <property type="match status" value="1"/>
</dbReference>
<dbReference type="STRING" id="101091.A0A1C7NI46"/>
<dbReference type="InParanoid" id="A0A1C7NI46"/>
<evidence type="ECO:0000313" key="9">
    <source>
        <dbReference type="EMBL" id="OBZ88813.1"/>
    </source>
</evidence>
<dbReference type="GO" id="GO:0000981">
    <property type="term" value="F:DNA-binding transcription factor activity, RNA polymerase II-specific"/>
    <property type="evidence" value="ECO:0007669"/>
    <property type="project" value="TreeGrafter"/>
</dbReference>
<feature type="coiled-coil region" evidence="6">
    <location>
        <begin position="295"/>
        <end position="322"/>
    </location>
</feature>
<keyword evidence="10" id="KW-1185">Reference proteome</keyword>
<evidence type="ECO:0000256" key="5">
    <source>
        <dbReference type="ARBA" id="ARBA00023242"/>
    </source>
</evidence>
<dbReference type="InterPro" id="IPR036638">
    <property type="entry name" value="HLH_DNA-bd_sf"/>
</dbReference>
<dbReference type="Proteomes" id="UP000093000">
    <property type="component" value="Unassembled WGS sequence"/>
</dbReference>
<reference evidence="9 10" key="1">
    <citation type="submission" date="2016-03" db="EMBL/GenBank/DDBJ databases">
        <title>Choanephora cucurbitarum.</title>
        <authorList>
            <person name="Min B."/>
            <person name="Park H."/>
            <person name="Park J.-H."/>
            <person name="Shin H.-D."/>
            <person name="Choi I.-G."/>
        </authorList>
    </citation>
    <scope>NUCLEOTIDE SEQUENCE [LARGE SCALE GENOMIC DNA]</scope>
    <source>
        <strain evidence="9 10">KUS-F28377</strain>
    </source>
</reference>
<dbReference type="OrthoDB" id="690068at2759"/>
<organism evidence="9 10">
    <name type="scientific">Choanephora cucurbitarum</name>
    <dbReference type="NCBI Taxonomy" id="101091"/>
    <lineage>
        <taxon>Eukaryota</taxon>
        <taxon>Fungi</taxon>
        <taxon>Fungi incertae sedis</taxon>
        <taxon>Mucoromycota</taxon>
        <taxon>Mucoromycotina</taxon>
        <taxon>Mucoromycetes</taxon>
        <taxon>Mucorales</taxon>
        <taxon>Mucorineae</taxon>
        <taxon>Choanephoraceae</taxon>
        <taxon>Choanephoroideae</taxon>
        <taxon>Choanephora</taxon>
    </lineage>
</organism>
<keyword evidence="5" id="KW-0539">Nucleus</keyword>
<evidence type="ECO:0000313" key="10">
    <source>
        <dbReference type="Proteomes" id="UP000093000"/>
    </source>
</evidence>
<proteinExistence type="predicted"/>
<dbReference type="PANTHER" id="PTHR45776:SF2">
    <property type="entry name" value="MIP04163P"/>
    <property type="match status" value="1"/>
</dbReference>
<keyword evidence="6" id="KW-0175">Coiled coil</keyword>
<dbReference type="EMBL" id="LUGH01000130">
    <property type="protein sequence ID" value="OBZ88813.1"/>
    <property type="molecule type" value="Genomic_DNA"/>
</dbReference>
<comment type="subcellular location">
    <subcellularLocation>
        <location evidence="1">Nucleus</location>
    </subcellularLocation>
</comment>
<name>A0A1C7NI46_9FUNG</name>
<evidence type="ECO:0000259" key="8">
    <source>
        <dbReference type="PROSITE" id="PS50888"/>
    </source>
</evidence>
<protein>
    <submittedName>
        <fullName evidence="9">Microphthalmia-associated transcription factor</fullName>
    </submittedName>
</protein>
<keyword evidence="2" id="KW-0805">Transcription regulation</keyword>
<accession>A0A1C7NI46</accession>
<evidence type="ECO:0000256" key="1">
    <source>
        <dbReference type="ARBA" id="ARBA00004123"/>
    </source>
</evidence>
<feature type="region of interest" description="Disordered" evidence="7">
    <location>
        <begin position="52"/>
        <end position="109"/>
    </location>
</feature>
<dbReference type="Gene3D" id="4.10.280.10">
    <property type="entry name" value="Helix-loop-helix DNA-binding domain"/>
    <property type="match status" value="1"/>
</dbReference>
<evidence type="ECO:0000256" key="7">
    <source>
        <dbReference type="SAM" id="MobiDB-lite"/>
    </source>
</evidence>
<dbReference type="GO" id="GO:0000978">
    <property type="term" value="F:RNA polymerase II cis-regulatory region sequence-specific DNA binding"/>
    <property type="evidence" value="ECO:0007669"/>
    <property type="project" value="TreeGrafter"/>
</dbReference>
<dbReference type="Pfam" id="PF00010">
    <property type="entry name" value="HLH"/>
    <property type="match status" value="1"/>
</dbReference>
<keyword evidence="3" id="KW-0238">DNA-binding</keyword>
<dbReference type="GO" id="GO:0005634">
    <property type="term" value="C:nucleus"/>
    <property type="evidence" value="ECO:0007669"/>
    <property type="project" value="UniProtKB-SubCell"/>
</dbReference>
<dbReference type="AlphaFoldDB" id="A0A1C7NI46"/>
<dbReference type="InterPro" id="IPR011598">
    <property type="entry name" value="bHLH_dom"/>
</dbReference>
<dbReference type="PANTHER" id="PTHR45776">
    <property type="entry name" value="MIP04163P"/>
    <property type="match status" value="1"/>
</dbReference>
<evidence type="ECO:0000256" key="2">
    <source>
        <dbReference type="ARBA" id="ARBA00023015"/>
    </source>
</evidence>
<comment type="caution">
    <text evidence="9">The sequence shown here is derived from an EMBL/GenBank/DDBJ whole genome shotgun (WGS) entry which is preliminary data.</text>
</comment>
<dbReference type="SMART" id="SM00353">
    <property type="entry name" value="HLH"/>
    <property type="match status" value="1"/>
</dbReference>
<evidence type="ECO:0000256" key="6">
    <source>
        <dbReference type="SAM" id="Coils"/>
    </source>
</evidence>
<sequence length="343" mass="38323">MNTNEFQFNNRSTLGTRLLNPTSYHMQHMKSNEDTSSGQINPSQMLESTQLYLSHHQQDSPALSDLDYSELTNSPVTGSATVTNESNSSNGAGEYQHHSRQSSSISYQHNANSGDNYVFDNADMKPFGYGGFGVQMKRSSTETKTAAIGGMTSAGYGQVHHPFFSMSTFDHHHSPEERYMKQMAGSAPSNMGFHGYSSFAGSDDMNSIANSQPCNTITNLSHNGDLLDDSYNGDDFSTQANMQAIMEKRRRRRESHNAVERRRRDNINERIQELGTLLPESVDDGVNRMNKGTILRKSVEQIRKLQNDVVQHRQRIRDLEVILQQVGQQNLGRGGMPASNNMS</sequence>
<dbReference type="PROSITE" id="PS50888">
    <property type="entry name" value="BHLH"/>
    <property type="match status" value="1"/>
</dbReference>
<gene>
    <name evidence="9" type="primary">Mitf_0</name>
    <name evidence="9" type="ORF">A0J61_03136</name>
</gene>
<keyword evidence="4" id="KW-0804">Transcription</keyword>
<dbReference type="GO" id="GO:0046983">
    <property type="term" value="F:protein dimerization activity"/>
    <property type="evidence" value="ECO:0007669"/>
    <property type="project" value="InterPro"/>
</dbReference>
<evidence type="ECO:0000256" key="4">
    <source>
        <dbReference type="ARBA" id="ARBA00023163"/>
    </source>
</evidence>
<feature type="compositionally biased region" description="Polar residues" evidence="7">
    <location>
        <begin position="70"/>
        <end position="91"/>
    </location>
</feature>